<dbReference type="Gene3D" id="3.10.290.10">
    <property type="entry name" value="RNA-binding S4 domain"/>
    <property type="match status" value="1"/>
</dbReference>
<proteinExistence type="inferred from homology"/>
<organism evidence="6 7">
    <name type="scientific">Emticicia aquatica</name>
    <dbReference type="NCBI Taxonomy" id="1681835"/>
    <lineage>
        <taxon>Bacteria</taxon>
        <taxon>Pseudomonadati</taxon>
        <taxon>Bacteroidota</taxon>
        <taxon>Cytophagia</taxon>
        <taxon>Cytophagales</taxon>
        <taxon>Leadbetterellaceae</taxon>
        <taxon>Emticicia</taxon>
    </lineage>
</organism>
<dbReference type="RefSeq" id="WP_238808179.1">
    <property type="nucleotide sequence ID" value="NZ_CAKLPY010000003.1"/>
</dbReference>
<evidence type="ECO:0000256" key="3">
    <source>
        <dbReference type="PROSITE-ProRule" id="PRU00182"/>
    </source>
</evidence>
<dbReference type="PROSITE" id="PS01149">
    <property type="entry name" value="PSI_RSU"/>
    <property type="match status" value="1"/>
</dbReference>
<dbReference type="PANTHER" id="PTHR47683:SF2">
    <property type="entry name" value="RNA-BINDING S4 DOMAIN-CONTAINING PROTEIN"/>
    <property type="match status" value="1"/>
</dbReference>
<dbReference type="Pfam" id="PF00849">
    <property type="entry name" value="PseudoU_synth_2"/>
    <property type="match status" value="1"/>
</dbReference>
<dbReference type="InterPro" id="IPR042092">
    <property type="entry name" value="PsdUridine_s_RsuA/RluB/E/F_cat"/>
</dbReference>
<keyword evidence="2 4" id="KW-0413">Isomerase</keyword>
<gene>
    <name evidence="6" type="primary">rluF</name>
    <name evidence="6" type="ORF">EMA8858_03592</name>
</gene>
<dbReference type="Gene3D" id="3.30.70.580">
    <property type="entry name" value="Pseudouridine synthase I, catalytic domain, N-terminal subdomain"/>
    <property type="match status" value="1"/>
</dbReference>
<dbReference type="EC" id="5.4.99.-" evidence="4"/>
<comment type="similarity">
    <text evidence="1 4">Belongs to the pseudouridine synthase RsuA family.</text>
</comment>
<evidence type="ECO:0000256" key="2">
    <source>
        <dbReference type="ARBA" id="ARBA00023235"/>
    </source>
</evidence>
<dbReference type="SUPFAM" id="SSF55120">
    <property type="entry name" value="Pseudouridine synthase"/>
    <property type="match status" value="1"/>
</dbReference>
<dbReference type="Gene3D" id="3.30.70.1560">
    <property type="entry name" value="Alpha-L RNA-binding motif"/>
    <property type="match status" value="1"/>
</dbReference>
<dbReference type="InterPro" id="IPR000748">
    <property type="entry name" value="PsdUridine_synth_RsuA/RluB/E/F"/>
</dbReference>
<dbReference type="InterPro" id="IPR050343">
    <property type="entry name" value="RsuA_PseudoU_synthase"/>
</dbReference>
<keyword evidence="7" id="KW-1185">Reference proteome</keyword>
<keyword evidence="3" id="KW-0694">RNA-binding</keyword>
<dbReference type="InterPro" id="IPR020103">
    <property type="entry name" value="PsdUridine_synth_cat_dom_sf"/>
</dbReference>
<dbReference type="InterPro" id="IPR006145">
    <property type="entry name" value="PsdUridine_synth_RsuA/RluA"/>
</dbReference>
<protein>
    <recommendedName>
        <fullName evidence="4">Pseudouridine synthase</fullName>
        <ecNumber evidence="4">5.4.99.-</ecNumber>
    </recommendedName>
</protein>
<dbReference type="InterPro" id="IPR020094">
    <property type="entry name" value="TruA/RsuA/RluB/E/F_N"/>
</dbReference>
<reference evidence="6" key="1">
    <citation type="submission" date="2021-12" db="EMBL/GenBank/DDBJ databases">
        <authorList>
            <person name="Rodrigo-Torres L."/>
            <person name="Arahal R. D."/>
            <person name="Lucena T."/>
        </authorList>
    </citation>
    <scope>NUCLEOTIDE SEQUENCE</scope>
    <source>
        <strain evidence="6">CECT 8858</strain>
    </source>
</reference>
<dbReference type="SUPFAM" id="SSF55174">
    <property type="entry name" value="Alpha-L RNA-binding motif"/>
    <property type="match status" value="1"/>
</dbReference>
<dbReference type="GO" id="GO:0016853">
    <property type="term" value="F:isomerase activity"/>
    <property type="evidence" value="ECO:0007669"/>
    <property type="project" value="UniProtKB-KW"/>
</dbReference>
<dbReference type="PROSITE" id="PS50889">
    <property type="entry name" value="S4"/>
    <property type="match status" value="1"/>
</dbReference>
<feature type="domain" description="Pseudouridine synthase RsuA/RluA-like" evidence="5">
    <location>
        <begin position="65"/>
        <end position="189"/>
    </location>
</feature>
<accession>A0ABM9AV70</accession>
<evidence type="ECO:0000259" key="5">
    <source>
        <dbReference type="Pfam" id="PF00849"/>
    </source>
</evidence>
<dbReference type="Proteomes" id="UP000837932">
    <property type="component" value="Unassembled WGS sequence"/>
</dbReference>
<evidence type="ECO:0000256" key="4">
    <source>
        <dbReference type="RuleBase" id="RU003887"/>
    </source>
</evidence>
<dbReference type="EMBL" id="CAKLPY010000003">
    <property type="protein sequence ID" value="CAH0997459.1"/>
    <property type="molecule type" value="Genomic_DNA"/>
</dbReference>
<comment type="caution">
    <text evidence="6">The sequence shown here is derived from an EMBL/GenBank/DDBJ whole genome shotgun (WGS) entry which is preliminary data.</text>
</comment>
<evidence type="ECO:0000256" key="1">
    <source>
        <dbReference type="ARBA" id="ARBA00008348"/>
    </source>
</evidence>
<evidence type="ECO:0000313" key="7">
    <source>
        <dbReference type="Proteomes" id="UP000837932"/>
    </source>
</evidence>
<dbReference type="PANTHER" id="PTHR47683">
    <property type="entry name" value="PSEUDOURIDINE SYNTHASE FAMILY PROTEIN-RELATED"/>
    <property type="match status" value="1"/>
</dbReference>
<dbReference type="InterPro" id="IPR018496">
    <property type="entry name" value="PsdUridine_synth_RsuA/RluB_CS"/>
</dbReference>
<sequence length="223" mass="25825">MTFRNRLQYLLVVRLQISNKEALNLIFSGSIFVNGISIKSNCELTQTDEVRYQGKILQEAKKLIYIAFYKPRGIETTLNTEILDNLKDILPFEYDVFPVGRLDKESEGLLLLTNDGTVYDKILRNENKTEKDYIVKVDKEISEVFLENMSSGITIMGKKTLPSKITKIDDYSFKITLIQGLNRQIRRMCYKLNYEVLSLKRIRIGNVKLGDLKSGEYEVLTKF</sequence>
<name>A0ABM9AV70_9BACT</name>
<dbReference type="InterPro" id="IPR036986">
    <property type="entry name" value="S4_RNA-bd_sf"/>
</dbReference>
<dbReference type="NCBIfam" id="TIGR00093">
    <property type="entry name" value="pseudouridine synthase"/>
    <property type="match status" value="1"/>
</dbReference>
<evidence type="ECO:0000313" key="6">
    <source>
        <dbReference type="EMBL" id="CAH0997459.1"/>
    </source>
</evidence>